<feature type="chain" id="PRO_5007898361" evidence="3">
    <location>
        <begin position="18"/>
        <end position="235"/>
    </location>
</feature>
<protein>
    <submittedName>
        <fullName evidence="5">Cell wall beta-glucan synthesis</fullName>
    </submittedName>
</protein>
<evidence type="ECO:0000256" key="2">
    <source>
        <dbReference type="SAM" id="MobiDB-lite"/>
    </source>
</evidence>
<proteinExistence type="predicted"/>
<dbReference type="Proteomes" id="UP000076881">
    <property type="component" value="Unassembled WGS sequence"/>
</dbReference>
<feature type="domain" description="Yeast cell wall synthesis Kre9/Knh1-like N-terminal" evidence="4">
    <location>
        <begin position="30"/>
        <end position="125"/>
    </location>
</feature>
<feature type="compositionally biased region" description="Low complexity" evidence="2">
    <location>
        <begin position="136"/>
        <end position="212"/>
    </location>
</feature>
<accession>A0A168KD78</accession>
<dbReference type="EMBL" id="AZHF01000001">
    <property type="protein sequence ID" value="OAA81545.1"/>
    <property type="molecule type" value="Genomic_DNA"/>
</dbReference>
<evidence type="ECO:0000259" key="4">
    <source>
        <dbReference type="Pfam" id="PF10342"/>
    </source>
</evidence>
<keyword evidence="1 3" id="KW-0732">Signal</keyword>
<dbReference type="Pfam" id="PF10342">
    <property type="entry name" value="Kre9_KNH"/>
    <property type="match status" value="1"/>
</dbReference>
<feature type="signal peptide" evidence="3">
    <location>
        <begin position="1"/>
        <end position="17"/>
    </location>
</feature>
<evidence type="ECO:0000313" key="5">
    <source>
        <dbReference type="EMBL" id="OAA81545.1"/>
    </source>
</evidence>
<feature type="region of interest" description="Disordered" evidence="2">
    <location>
        <begin position="127"/>
        <end position="212"/>
    </location>
</feature>
<dbReference type="STRING" id="1081108.A0A168KD78"/>
<evidence type="ECO:0000256" key="1">
    <source>
        <dbReference type="ARBA" id="ARBA00022729"/>
    </source>
</evidence>
<dbReference type="OrthoDB" id="2260257at2759"/>
<dbReference type="InterPro" id="IPR018466">
    <property type="entry name" value="Kre9/Knh1-like_N"/>
</dbReference>
<evidence type="ECO:0000256" key="3">
    <source>
        <dbReference type="SAM" id="SignalP"/>
    </source>
</evidence>
<dbReference type="PANTHER" id="PTHR40633">
    <property type="entry name" value="MATRIX PROTEIN, PUTATIVE (AFU_ORTHOLOGUE AFUA_8G05410)-RELATED"/>
    <property type="match status" value="1"/>
</dbReference>
<dbReference type="InterPro" id="IPR052982">
    <property type="entry name" value="SRP1/TIP1-like"/>
</dbReference>
<name>A0A168KD78_CORDF</name>
<reference evidence="5 6" key="1">
    <citation type="journal article" date="2016" name="Genome Biol. Evol.">
        <title>Divergent and convergent evolution of fungal pathogenicity.</title>
        <authorList>
            <person name="Shang Y."/>
            <person name="Xiao G."/>
            <person name="Zheng P."/>
            <person name="Cen K."/>
            <person name="Zhan S."/>
            <person name="Wang C."/>
        </authorList>
    </citation>
    <scope>NUCLEOTIDE SEQUENCE [LARGE SCALE GENOMIC DNA]</scope>
    <source>
        <strain evidence="5 6">RCEF 1005</strain>
    </source>
</reference>
<organism evidence="5 6">
    <name type="scientific">Akanthomyces lecanii RCEF 1005</name>
    <dbReference type="NCBI Taxonomy" id="1081108"/>
    <lineage>
        <taxon>Eukaryota</taxon>
        <taxon>Fungi</taxon>
        <taxon>Dikarya</taxon>
        <taxon>Ascomycota</taxon>
        <taxon>Pezizomycotina</taxon>
        <taxon>Sordariomycetes</taxon>
        <taxon>Hypocreomycetidae</taxon>
        <taxon>Hypocreales</taxon>
        <taxon>Cordycipitaceae</taxon>
        <taxon>Akanthomyces</taxon>
        <taxon>Cordyceps confragosa</taxon>
    </lineage>
</organism>
<sequence>MRFSLAALGLFCAAASATTEATGDFDYIFKPEKDQIVKAGSTVDVAWSIKNKDLYGDVKVDIQVYAGKDDKSLVLKDTVATKIDNSDLKYKWNVDSALGSEKTYGLRIQLSSNETVYQWSNHFTIKNEGGSGGSTTGSSTASSTESATGSSSNTKTTTSAATTSASTSTSMSEHTTTAPSSVSATSATTPTTNGTTTAVSTVTKSPTPSQGAAAGLTARAGVAGAVVGCVALMAF</sequence>
<dbReference type="AlphaFoldDB" id="A0A168KD78"/>
<gene>
    <name evidence="5" type="ORF">LEL_01090</name>
</gene>
<keyword evidence="6" id="KW-1185">Reference proteome</keyword>
<comment type="caution">
    <text evidence="5">The sequence shown here is derived from an EMBL/GenBank/DDBJ whole genome shotgun (WGS) entry which is preliminary data.</text>
</comment>
<dbReference type="PANTHER" id="PTHR40633:SF1">
    <property type="entry name" value="GPI ANCHORED SERINE-THREONINE RICH PROTEIN (AFU_ORTHOLOGUE AFUA_1G03630)"/>
    <property type="match status" value="1"/>
</dbReference>
<evidence type="ECO:0000313" key="6">
    <source>
        <dbReference type="Proteomes" id="UP000076881"/>
    </source>
</evidence>